<dbReference type="STRING" id="1817772.A2527_00020"/>
<dbReference type="FunFam" id="2.70.70.10:FF:000006">
    <property type="entry name" value="M23 family peptidase"/>
    <property type="match status" value="1"/>
</dbReference>
<dbReference type="AlphaFoldDB" id="A0A1F6GFL1"/>
<dbReference type="PANTHER" id="PTHR21666:SF270">
    <property type="entry name" value="MUREIN HYDROLASE ACTIVATOR ENVC"/>
    <property type="match status" value="1"/>
</dbReference>
<dbReference type="InterPro" id="IPR011055">
    <property type="entry name" value="Dup_hybrid_motif"/>
</dbReference>
<dbReference type="EMBL" id="MFNE01000007">
    <property type="protein sequence ID" value="OGG96901.1"/>
    <property type="molecule type" value="Genomic_DNA"/>
</dbReference>
<accession>A0A1F6GFL1</accession>
<evidence type="ECO:0000313" key="3">
    <source>
        <dbReference type="EMBL" id="OGG96901.1"/>
    </source>
</evidence>
<dbReference type="InterPro" id="IPR050570">
    <property type="entry name" value="Cell_wall_metabolism_enzyme"/>
</dbReference>
<reference evidence="3 4" key="1">
    <citation type="journal article" date="2016" name="Nat. Commun.">
        <title>Thousands of microbial genomes shed light on interconnected biogeochemical processes in an aquifer system.</title>
        <authorList>
            <person name="Anantharaman K."/>
            <person name="Brown C.T."/>
            <person name="Hug L.A."/>
            <person name="Sharon I."/>
            <person name="Castelle C.J."/>
            <person name="Probst A.J."/>
            <person name="Thomas B.C."/>
            <person name="Singh A."/>
            <person name="Wilkins M.J."/>
            <person name="Karaoz U."/>
            <person name="Brodie E.L."/>
            <person name="Williams K.H."/>
            <person name="Hubbard S.S."/>
            <person name="Banfield J.F."/>
        </authorList>
    </citation>
    <scope>NUCLEOTIDE SEQUENCE [LARGE SCALE GENOMIC DNA]</scope>
</reference>
<evidence type="ECO:0000256" key="1">
    <source>
        <dbReference type="SAM" id="Phobius"/>
    </source>
</evidence>
<keyword evidence="1" id="KW-0812">Transmembrane</keyword>
<name>A0A1F6GFL1_9PROT</name>
<dbReference type="GO" id="GO:0004222">
    <property type="term" value="F:metalloendopeptidase activity"/>
    <property type="evidence" value="ECO:0007669"/>
    <property type="project" value="TreeGrafter"/>
</dbReference>
<organism evidence="3 4">
    <name type="scientific">Candidatus Lambdaproteobacteria bacterium RIFOXYD2_FULL_50_16</name>
    <dbReference type="NCBI Taxonomy" id="1817772"/>
    <lineage>
        <taxon>Bacteria</taxon>
        <taxon>Pseudomonadati</taxon>
        <taxon>Pseudomonadota</taxon>
        <taxon>Candidatus Lambdaproteobacteria</taxon>
    </lineage>
</organism>
<protein>
    <recommendedName>
        <fullName evidence="2">M23ase beta-sheet core domain-containing protein</fullName>
    </recommendedName>
</protein>
<evidence type="ECO:0000259" key="2">
    <source>
        <dbReference type="Pfam" id="PF01551"/>
    </source>
</evidence>
<proteinExistence type="predicted"/>
<keyword evidence="1" id="KW-0472">Membrane</keyword>
<dbReference type="Pfam" id="PF01551">
    <property type="entry name" value="Peptidase_M23"/>
    <property type="match status" value="1"/>
</dbReference>
<dbReference type="Proteomes" id="UP000178449">
    <property type="component" value="Unassembled WGS sequence"/>
</dbReference>
<feature type="transmembrane region" description="Helical" evidence="1">
    <location>
        <begin position="26"/>
        <end position="52"/>
    </location>
</feature>
<dbReference type="InterPro" id="IPR016047">
    <property type="entry name" value="M23ase_b-sheet_dom"/>
</dbReference>
<evidence type="ECO:0000313" key="4">
    <source>
        <dbReference type="Proteomes" id="UP000178449"/>
    </source>
</evidence>
<dbReference type="CDD" id="cd12797">
    <property type="entry name" value="M23_peptidase"/>
    <property type="match status" value="1"/>
</dbReference>
<dbReference type="SUPFAM" id="SSF51261">
    <property type="entry name" value="Duplicated hybrid motif"/>
    <property type="match status" value="1"/>
</dbReference>
<feature type="domain" description="M23ase beta-sheet core" evidence="2">
    <location>
        <begin position="191"/>
        <end position="285"/>
    </location>
</feature>
<sequence length="291" mass="32678">MLRDQLTILVVPQKDGPVLRLNLSALFIRVSIIGLALFATLSAGILIDYMFIIEKGQAQRNLSKALKLQKFQVQSIQNKLNDTKAQLARFEEFDRKLRLISDLQDNRPTVLFASGETDFGHQSEPSRVILTSLGRLGYDIKVREASFFQLDSYLGERKDRLARIPSIPPAEGHLSSDFGLRTDPFTGKTKIHNGMDFSNGPFTPIYAPADGVVVNTFYNGGYGEFLVIDHGYGILTRYGHLAKYEVKVGQKVKRGQLIARMGNTGRSTATHLHYEVLVHDEHVDPEKYILN</sequence>
<comment type="caution">
    <text evidence="3">The sequence shown here is derived from an EMBL/GenBank/DDBJ whole genome shotgun (WGS) entry which is preliminary data.</text>
</comment>
<dbReference type="PANTHER" id="PTHR21666">
    <property type="entry name" value="PEPTIDASE-RELATED"/>
    <property type="match status" value="1"/>
</dbReference>
<keyword evidence="1" id="KW-1133">Transmembrane helix</keyword>
<gene>
    <name evidence="3" type="ORF">A2527_00020</name>
</gene>
<dbReference type="Gene3D" id="2.70.70.10">
    <property type="entry name" value="Glucose Permease (Domain IIA)"/>
    <property type="match status" value="1"/>
</dbReference>